<evidence type="ECO:0000313" key="2">
    <source>
        <dbReference type="Proteomes" id="UP001196413"/>
    </source>
</evidence>
<accession>A0AAD5QH39</accession>
<dbReference type="EMBL" id="JAHQIW010000650">
    <property type="protein sequence ID" value="KAJ1349359.1"/>
    <property type="molecule type" value="Genomic_DNA"/>
</dbReference>
<organism evidence="1 2">
    <name type="scientific">Parelaphostrongylus tenuis</name>
    <name type="common">Meningeal worm</name>
    <dbReference type="NCBI Taxonomy" id="148309"/>
    <lineage>
        <taxon>Eukaryota</taxon>
        <taxon>Metazoa</taxon>
        <taxon>Ecdysozoa</taxon>
        <taxon>Nematoda</taxon>
        <taxon>Chromadorea</taxon>
        <taxon>Rhabditida</taxon>
        <taxon>Rhabditina</taxon>
        <taxon>Rhabditomorpha</taxon>
        <taxon>Strongyloidea</taxon>
        <taxon>Metastrongylidae</taxon>
        <taxon>Parelaphostrongylus</taxon>
    </lineage>
</organism>
<sequence>MPPPYKPPPYMPPPYMPPPYMPPIPPSWQETRANISTNRKNRMLIFCRHPMDHVAISHILTDTAGHLYENQQVMSVSRWMMMDYSKPSPLRNKISAEHK</sequence>
<comment type="caution">
    <text evidence="1">The sequence shown here is derived from an EMBL/GenBank/DDBJ whole genome shotgun (WGS) entry which is preliminary data.</text>
</comment>
<gene>
    <name evidence="1" type="ORF">KIN20_004914</name>
</gene>
<reference evidence="1" key="1">
    <citation type="submission" date="2021-06" db="EMBL/GenBank/DDBJ databases">
        <title>Parelaphostrongylus tenuis whole genome reference sequence.</title>
        <authorList>
            <person name="Garwood T.J."/>
            <person name="Larsen P.A."/>
            <person name="Fountain-Jones N.M."/>
            <person name="Garbe J.R."/>
            <person name="Macchietto M.G."/>
            <person name="Kania S.A."/>
            <person name="Gerhold R.W."/>
            <person name="Richards J.E."/>
            <person name="Wolf T.M."/>
        </authorList>
    </citation>
    <scope>NUCLEOTIDE SEQUENCE</scope>
    <source>
        <strain evidence="1">MNPRO001-30</strain>
        <tissue evidence="1">Meninges</tissue>
    </source>
</reference>
<dbReference type="Proteomes" id="UP001196413">
    <property type="component" value="Unassembled WGS sequence"/>
</dbReference>
<protein>
    <submittedName>
        <fullName evidence="1">Uncharacterized protein</fullName>
    </submittedName>
</protein>
<dbReference type="AlphaFoldDB" id="A0AAD5QH39"/>
<evidence type="ECO:0000313" key="1">
    <source>
        <dbReference type="EMBL" id="KAJ1349359.1"/>
    </source>
</evidence>
<keyword evidence="2" id="KW-1185">Reference proteome</keyword>
<name>A0AAD5QH39_PARTN</name>
<proteinExistence type="predicted"/>